<organism evidence="2 3">
    <name type="scientific">Yoonia litorea</name>
    <dbReference type="NCBI Taxonomy" id="1123755"/>
    <lineage>
        <taxon>Bacteria</taxon>
        <taxon>Pseudomonadati</taxon>
        <taxon>Pseudomonadota</taxon>
        <taxon>Alphaproteobacteria</taxon>
        <taxon>Rhodobacterales</taxon>
        <taxon>Paracoccaceae</taxon>
        <taxon>Yoonia</taxon>
    </lineage>
</organism>
<evidence type="ECO:0000256" key="1">
    <source>
        <dbReference type="SAM" id="Phobius"/>
    </source>
</evidence>
<proteinExistence type="predicted"/>
<feature type="transmembrane region" description="Helical" evidence="1">
    <location>
        <begin position="139"/>
        <end position="162"/>
    </location>
</feature>
<dbReference type="AlphaFoldDB" id="A0A1I6N176"/>
<dbReference type="Proteomes" id="UP000198926">
    <property type="component" value="Unassembled WGS sequence"/>
</dbReference>
<evidence type="ECO:0000313" key="2">
    <source>
        <dbReference type="EMBL" id="SFS21621.1"/>
    </source>
</evidence>
<dbReference type="OrthoDB" id="7629477at2"/>
<name>A0A1I6N176_9RHOB</name>
<accession>A0A1I6N176</accession>
<protein>
    <submittedName>
        <fullName evidence="2">Rod shape-determining protein MreD</fullName>
    </submittedName>
</protein>
<feature type="transmembrane region" description="Helical" evidence="1">
    <location>
        <begin position="12"/>
        <end position="31"/>
    </location>
</feature>
<keyword evidence="1" id="KW-0812">Transmembrane</keyword>
<dbReference type="EMBL" id="FOZM01000003">
    <property type="protein sequence ID" value="SFS21621.1"/>
    <property type="molecule type" value="Genomic_DNA"/>
</dbReference>
<sequence>MAERIDSQTWMMRAIFVMLAFVLIVVDLVPLDLRPTAWAGPDILLLVTLVWVARRPAVLPVFVVAIVFLMADLLFLRPPGLWAALVVVLTEVIRRQHSEFRNMAFLVEWGTIAGGLVTVTLINRIVLTVTAAPRPPLGLSLIELVATILFYPVVVVLAYYLFGIRRAARGEMGSKGQLL</sequence>
<reference evidence="2 3" key="1">
    <citation type="submission" date="2016-10" db="EMBL/GenBank/DDBJ databases">
        <authorList>
            <person name="de Groot N.N."/>
        </authorList>
    </citation>
    <scope>NUCLEOTIDE SEQUENCE [LARGE SCALE GENOMIC DNA]</scope>
    <source>
        <strain evidence="2 3">DSM 29433</strain>
    </source>
</reference>
<keyword evidence="3" id="KW-1185">Reference proteome</keyword>
<evidence type="ECO:0000313" key="3">
    <source>
        <dbReference type="Proteomes" id="UP000198926"/>
    </source>
</evidence>
<feature type="transmembrane region" description="Helical" evidence="1">
    <location>
        <begin position="43"/>
        <end position="69"/>
    </location>
</feature>
<dbReference type="STRING" id="1123755.SAMN05444714_2889"/>
<gene>
    <name evidence="2" type="ORF">SAMN05444714_2889</name>
</gene>
<dbReference type="RefSeq" id="WP_090209944.1">
    <property type="nucleotide sequence ID" value="NZ_FOZM01000003.1"/>
</dbReference>
<keyword evidence="1" id="KW-0472">Membrane</keyword>
<feature type="transmembrane region" description="Helical" evidence="1">
    <location>
        <begin position="105"/>
        <end position="127"/>
    </location>
</feature>
<keyword evidence="1" id="KW-1133">Transmembrane helix</keyword>